<name>A0A7N2MGP2_QUELO</name>
<evidence type="ECO:0000256" key="2">
    <source>
        <dbReference type="ARBA" id="ARBA00022737"/>
    </source>
</evidence>
<dbReference type="InterPro" id="IPR027417">
    <property type="entry name" value="P-loop_NTPase"/>
</dbReference>
<accession>A0A7N2MGP2</accession>
<evidence type="ECO:0000313" key="7">
    <source>
        <dbReference type="Proteomes" id="UP000594261"/>
    </source>
</evidence>
<evidence type="ECO:0000259" key="5">
    <source>
        <dbReference type="PROSITE" id="PS50104"/>
    </source>
</evidence>
<dbReference type="EnsemblPlants" id="QL09p017377:mrna">
    <property type="protein sequence ID" value="QL09p017377:mrna"/>
    <property type="gene ID" value="QL09p017377"/>
</dbReference>
<keyword evidence="7" id="KW-1185">Reference proteome</keyword>
<proteinExistence type="predicted"/>
<dbReference type="InterPro" id="IPR044974">
    <property type="entry name" value="Disease_R_plants"/>
</dbReference>
<organism evidence="6 7">
    <name type="scientific">Quercus lobata</name>
    <name type="common">Valley oak</name>
    <dbReference type="NCBI Taxonomy" id="97700"/>
    <lineage>
        <taxon>Eukaryota</taxon>
        <taxon>Viridiplantae</taxon>
        <taxon>Streptophyta</taxon>
        <taxon>Embryophyta</taxon>
        <taxon>Tracheophyta</taxon>
        <taxon>Spermatophyta</taxon>
        <taxon>Magnoliopsida</taxon>
        <taxon>eudicotyledons</taxon>
        <taxon>Gunneridae</taxon>
        <taxon>Pentapetalae</taxon>
        <taxon>rosids</taxon>
        <taxon>fabids</taxon>
        <taxon>Fagales</taxon>
        <taxon>Fagaceae</taxon>
        <taxon>Quercus</taxon>
    </lineage>
</organism>
<dbReference type="EMBL" id="LRBV02000009">
    <property type="status" value="NOT_ANNOTATED_CDS"/>
    <property type="molecule type" value="Genomic_DNA"/>
</dbReference>
<dbReference type="OMA" id="AIFSQKY"/>
<protein>
    <recommendedName>
        <fullName evidence="5">TIR domain-containing protein</fullName>
    </recommendedName>
</protein>
<dbReference type="PANTHER" id="PTHR11017:SF559">
    <property type="entry name" value="DISEASE RESISTANCE PROTEIN CHL1"/>
    <property type="match status" value="1"/>
</dbReference>
<evidence type="ECO:0000313" key="6">
    <source>
        <dbReference type="EnsemblPlants" id="QL09p017377:mrna"/>
    </source>
</evidence>
<dbReference type="InterPro" id="IPR055414">
    <property type="entry name" value="LRR_R13L4/SHOC2-like"/>
</dbReference>
<keyword evidence="1" id="KW-0433">Leucine-rich repeat</keyword>
<dbReference type="Pfam" id="PF23282">
    <property type="entry name" value="WHD_ROQ1"/>
    <property type="match status" value="1"/>
</dbReference>
<evidence type="ECO:0000256" key="4">
    <source>
        <dbReference type="ARBA" id="ARBA00023027"/>
    </source>
</evidence>
<dbReference type="Gene3D" id="3.40.50.10140">
    <property type="entry name" value="Toll/interleukin-1 receptor homology (TIR) domain"/>
    <property type="match status" value="1"/>
</dbReference>
<dbReference type="AlphaFoldDB" id="A0A7N2MGP2"/>
<dbReference type="SUPFAM" id="SSF52540">
    <property type="entry name" value="P-loop containing nucleoside triphosphate hydrolases"/>
    <property type="match status" value="1"/>
</dbReference>
<dbReference type="GO" id="GO:0051707">
    <property type="term" value="P:response to other organism"/>
    <property type="evidence" value="ECO:0007669"/>
    <property type="project" value="UniProtKB-ARBA"/>
</dbReference>
<keyword evidence="3" id="KW-0611">Plant defense</keyword>
<dbReference type="PRINTS" id="PR00364">
    <property type="entry name" value="DISEASERSIST"/>
</dbReference>
<dbReference type="InterPro" id="IPR032675">
    <property type="entry name" value="LRR_dom_sf"/>
</dbReference>
<dbReference type="InterPro" id="IPR000157">
    <property type="entry name" value="TIR_dom"/>
</dbReference>
<dbReference type="Gene3D" id="3.80.10.10">
    <property type="entry name" value="Ribonuclease Inhibitor"/>
    <property type="match status" value="2"/>
</dbReference>
<dbReference type="SMART" id="SM00382">
    <property type="entry name" value="AAA"/>
    <property type="match status" value="1"/>
</dbReference>
<keyword evidence="2" id="KW-0677">Repeat</keyword>
<dbReference type="Gene3D" id="3.40.50.300">
    <property type="entry name" value="P-loop containing nucleotide triphosphate hydrolases"/>
    <property type="match status" value="1"/>
</dbReference>
<dbReference type="InterPro" id="IPR042197">
    <property type="entry name" value="Apaf_helical"/>
</dbReference>
<dbReference type="GO" id="GO:0007165">
    <property type="term" value="P:signal transduction"/>
    <property type="evidence" value="ECO:0007669"/>
    <property type="project" value="InterPro"/>
</dbReference>
<dbReference type="Gene3D" id="1.10.8.430">
    <property type="entry name" value="Helical domain of apoptotic protease-activating factors"/>
    <property type="match status" value="1"/>
</dbReference>
<sequence length="1026" mass="116504">MNSLTHVRLSTPLHTQRYFKRLFELFSITPQFPKSLAHSSSTSNSFMASIPSSSSSSSYSSCSSSYSSSCSSSYSSSSSTYGSKHDVFISFRGEDTRKKFTDHLYAGLEQKGISTFRDDENLERGTHIGPGLFKAIEESMFAVVILSSEYASSRWCLIELAKIIDCMKNTGLIVLPVFHYVDPSDVRNQREIYAEAFKKHEEHFKDSNEEDVYMWKVALTKVANISGWDLRDRHESKVIQEIVGTISSELNRRFSKTISKDLVGIDSRAEEMLDYYLCEGLGGVRFVGIWGMGGIGKTTLAQEIYRRISSNFETSSFIANVREETQNQGLVSLQKQLLSEILVQSKIRISNVREGINVIGNRLRDKKVLIVLDDVDQEEQLEALAGKHDWFGLGSRIILTSRDRHLLRRRCGVDDIYAIRGLSDYEALLLFSWRAFKKSHLNKEDYVKLSKDFVNYSSGHPLVITVVGASLFAKGIDEWKTALDKLKETSDHILDALKMSFDELINIQKELFLDIACFFKGENINRIRDILTTFGYYPDYNIDVLIDRSLITIDAWGTLWMHDLLQNMGQEIVRRECPKDPSRRSRLWLYEDVLHVLKNNTGTELIQGIVLKEHVHKTERLNVESLSKMKNLRMLKIQDVLLPNHLNYLSNEICIIEWHRCPLNSMPANFQPNKLVELKMHCSAIIQLWKGIVTLDKLKLIDLSDSQKLIETPDFSGAPNLKHLILRRCTRLYKIHASIRNLRWLIQLDLNGCKCLQILPPKISLESLEVFDLSGCSRLKKFPEIVGDMSCLSKLDLDKTAIKELPISVQNLTNLTFLSLKDCKNLSSLGVCCNWNFLKTLALSGCSKLKKFPEIVENMSHLTELYLNETAIEELPSSLEHLTGLTFLSLRNCKNLSSLTDAICTMISLKILILSGCSKLDELPENLGNLEGLEVLDVSGTAIKALPTSVVSLKNLRVISLRLLCRCEGLSSKSMNKRLSFLLFLDCISLETLSVRPEDDFQPTPCLFNCVIENQGYDNMLTTEHC</sequence>
<dbReference type="SMART" id="SM00255">
    <property type="entry name" value="TIR"/>
    <property type="match status" value="1"/>
</dbReference>
<feature type="domain" description="TIR" evidence="5">
    <location>
        <begin position="83"/>
        <end position="250"/>
    </location>
</feature>
<dbReference type="InterPro" id="IPR058546">
    <property type="entry name" value="RPS4B/Roq1-like_LRR"/>
</dbReference>
<dbReference type="Pfam" id="PF23286">
    <property type="entry name" value="LRR_13"/>
    <property type="match status" value="1"/>
</dbReference>
<dbReference type="Proteomes" id="UP000594261">
    <property type="component" value="Chromosome 9"/>
</dbReference>
<dbReference type="PANTHER" id="PTHR11017">
    <property type="entry name" value="LEUCINE-RICH REPEAT-CONTAINING PROTEIN"/>
    <property type="match status" value="1"/>
</dbReference>
<dbReference type="Pfam" id="PF00931">
    <property type="entry name" value="NB-ARC"/>
    <property type="match status" value="1"/>
</dbReference>
<dbReference type="GO" id="GO:0043531">
    <property type="term" value="F:ADP binding"/>
    <property type="evidence" value="ECO:0007669"/>
    <property type="project" value="InterPro"/>
</dbReference>
<dbReference type="SUPFAM" id="SSF52058">
    <property type="entry name" value="L domain-like"/>
    <property type="match status" value="1"/>
</dbReference>
<dbReference type="InterPro" id="IPR035897">
    <property type="entry name" value="Toll_tir_struct_dom_sf"/>
</dbReference>
<reference evidence="6" key="2">
    <citation type="submission" date="2021-01" db="UniProtKB">
        <authorList>
            <consortium name="EnsemblPlants"/>
        </authorList>
    </citation>
    <scope>IDENTIFICATION</scope>
</reference>
<keyword evidence="4" id="KW-0520">NAD</keyword>
<dbReference type="InterPro" id="IPR002182">
    <property type="entry name" value="NB-ARC"/>
</dbReference>
<reference evidence="6 7" key="1">
    <citation type="journal article" date="2016" name="G3 (Bethesda)">
        <title>First Draft Assembly and Annotation of the Genome of a California Endemic Oak Quercus lobata Nee (Fagaceae).</title>
        <authorList>
            <person name="Sork V.L."/>
            <person name="Fitz-Gibbon S.T."/>
            <person name="Puiu D."/>
            <person name="Crepeau M."/>
            <person name="Gugger P.F."/>
            <person name="Sherman R."/>
            <person name="Stevens K."/>
            <person name="Langley C.H."/>
            <person name="Pellegrini M."/>
            <person name="Salzberg S.L."/>
        </authorList>
    </citation>
    <scope>NUCLEOTIDE SEQUENCE [LARGE SCALE GENOMIC DNA]</scope>
    <source>
        <strain evidence="6 7">cv. SW786</strain>
    </source>
</reference>
<dbReference type="SUPFAM" id="SSF52200">
    <property type="entry name" value="Toll/Interleukin receptor TIR domain"/>
    <property type="match status" value="1"/>
</dbReference>
<dbReference type="InterPro" id="IPR058192">
    <property type="entry name" value="WHD_ROQ1-like"/>
</dbReference>
<evidence type="ECO:0000256" key="1">
    <source>
        <dbReference type="ARBA" id="ARBA00022614"/>
    </source>
</evidence>
<dbReference type="Gramene" id="QL09p017377:mrna">
    <property type="protein sequence ID" value="QL09p017377:mrna"/>
    <property type="gene ID" value="QL09p017377"/>
</dbReference>
<evidence type="ECO:0000256" key="3">
    <source>
        <dbReference type="ARBA" id="ARBA00022821"/>
    </source>
</evidence>
<dbReference type="Pfam" id="PF01582">
    <property type="entry name" value="TIR"/>
    <property type="match status" value="1"/>
</dbReference>
<dbReference type="PROSITE" id="PS50104">
    <property type="entry name" value="TIR"/>
    <property type="match status" value="1"/>
</dbReference>
<dbReference type="InParanoid" id="A0A7N2MGP2"/>
<dbReference type="GO" id="GO:0006952">
    <property type="term" value="P:defense response"/>
    <property type="evidence" value="ECO:0007669"/>
    <property type="project" value="UniProtKB-KW"/>
</dbReference>
<dbReference type="Pfam" id="PF23598">
    <property type="entry name" value="LRR_14"/>
    <property type="match status" value="1"/>
</dbReference>
<dbReference type="InterPro" id="IPR003593">
    <property type="entry name" value="AAA+_ATPase"/>
</dbReference>
<dbReference type="FunFam" id="3.40.50.10140:FF:000007">
    <property type="entry name" value="Disease resistance protein (TIR-NBS-LRR class)"/>
    <property type="match status" value="1"/>
</dbReference>